<dbReference type="RefSeq" id="WP_160735249.1">
    <property type="nucleotide sequence ID" value="NZ_WTYT01000001.1"/>
</dbReference>
<dbReference type="Proteomes" id="UP000438476">
    <property type="component" value="Unassembled WGS sequence"/>
</dbReference>
<dbReference type="OrthoDB" id="4070623at2"/>
<dbReference type="EMBL" id="WTYT01000001">
    <property type="protein sequence ID" value="MXO64867.1"/>
    <property type="molecule type" value="Genomic_DNA"/>
</dbReference>
<proteinExistence type="predicted"/>
<comment type="caution">
    <text evidence="2">The sequence shown here is derived from an EMBL/GenBank/DDBJ whole genome shotgun (WGS) entry which is preliminary data.</text>
</comment>
<evidence type="ECO:0000313" key="2">
    <source>
        <dbReference type="EMBL" id="MXO64867.1"/>
    </source>
</evidence>
<evidence type="ECO:0000256" key="1">
    <source>
        <dbReference type="SAM" id="MobiDB-lite"/>
    </source>
</evidence>
<name>A0A6I4T1N6_9SPHN</name>
<reference evidence="2 3" key="1">
    <citation type="submission" date="2019-12" db="EMBL/GenBank/DDBJ databases">
        <title>Genomic-based taxomic classification of the family Erythrobacteraceae.</title>
        <authorList>
            <person name="Xu L."/>
        </authorList>
    </citation>
    <scope>NUCLEOTIDE SEQUENCE [LARGE SCALE GENOMIC DNA]</scope>
    <source>
        <strain evidence="2 3">LMG 29518</strain>
    </source>
</reference>
<feature type="compositionally biased region" description="Basic and acidic residues" evidence="1">
    <location>
        <begin position="237"/>
        <end position="250"/>
    </location>
</feature>
<dbReference type="AlphaFoldDB" id="A0A6I4T1N6"/>
<feature type="region of interest" description="Disordered" evidence="1">
    <location>
        <begin position="237"/>
        <end position="263"/>
    </location>
</feature>
<sequence>MLANRAGFSLVIDGTDIADTIAPHLNPGALPLDGKKRVPRLISLSLTERLQEQADRLEITLSNHDGELAPVKRGRFIDLALGWVGGRDVMPGLISKGRFKVDEVEKEGPPDTLTIRARSADLTGTYRTRRDRSWNETTLGTLLGEIARINGLTARIHPDLASLVITAIEQAAKSDAAFIRDLGERFDAVATVKAGALIFLPIGAQTNTAGESFGSLPLTRQANSRFRFLIPDRQEHDGAEAQWHDRDQGRKRTVTTGADSNPKRIKRSFASEAEARQCAEAESRKAQRGHYQFDYEMALGDPGIEPNQRVTLSGWDSEIDGIAWLVEEASHTLDASGGLGTSLKLMSLSNIRQMES</sequence>
<keyword evidence="3" id="KW-1185">Reference proteome</keyword>
<organism evidence="2 3">
    <name type="scientific">Altericroceibacterium endophyticum</name>
    <dbReference type="NCBI Taxonomy" id="1808508"/>
    <lineage>
        <taxon>Bacteria</taxon>
        <taxon>Pseudomonadati</taxon>
        <taxon>Pseudomonadota</taxon>
        <taxon>Alphaproteobacteria</taxon>
        <taxon>Sphingomonadales</taxon>
        <taxon>Erythrobacteraceae</taxon>
        <taxon>Altericroceibacterium</taxon>
    </lineage>
</organism>
<protein>
    <submittedName>
        <fullName evidence="2">Phage late control D family protein</fullName>
    </submittedName>
</protein>
<accession>A0A6I4T1N6</accession>
<gene>
    <name evidence="2" type="ORF">GRI91_03760</name>
</gene>
<evidence type="ECO:0000313" key="3">
    <source>
        <dbReference type="Proteomes" id="UP000438476"/>
    </source>
</evidence>
<dbReference type="SUPFAM" id="SSF69279">
    <property type="entry name" value="Phage tail proteins"/>
    <property type="match status" value="1"/>
</dbReference>